<protein>
    <recommendedName>
        <fullName evidence="3">Arginine/agmatine antiporter</fullName>
    </recommendedName>
</protein>
<gene>
    <name evidence="10" type="ORF">RT717_07410</name>
</gene>
<name>A0ABZ0IU01_9BACT</name>
<dbReference type="Gene3D" id="1.20.1740.10">
    <property type="entry name" value="Amino acid/polyamine transporter I"/>
    <property type="match status" value="1"/>
</dbReference>
<evidence type="ECO:0000256" key="2">
    <source>
        <dbReference type="ARBA" id="ARBA00008220"/>
    </source>
</evidence>
<feature type="transmembrane region" description="Helical" evidence="9">
    <location>
        <begin position="274"/>
        <end position="294"/>
    </location>
</feature>
<organism evidence="10 11">
    <name type="scientific">Imperialibacter roseus</name>
    <dbReference type="NCBI Taxonomy" id="1324217"/>
    <lineage>
        <taxon>Bacteria</taxon>
        <taxon>Pseudomonadati</taxon>
        <taxon>Bacteroidota</taxon>
        <taxon>Cytophagia</taxon>
        <taxon>Cytophagales</taxon>
        <taxon>Flammeovirgaceae</taxon>
        <taxon>Imperialibacter</taxon>
    </lineage>
</organism>
<feature type="transmembrane region" description="Helical" evidence="9">
    <location>
        <begin position="319"/>
        <end position="338"/>
    </location>
</feature>
<feature type="transmembrane region" description="Helical" evidence="9">
    <location>
        <begin position="123"/>
        <end position="143"/>
    </location>
</feature>
<dbReference type="PIRSF" id="PIRSF006060">
    <property type="entry name" value="AA_transporter"/>
    <property type="match status" value="1"/>
</dbReference>
<feature type="transmembrane region" description="Helical" evidence="9">
    <location>
        <begin position="409"/>
        <end position="427"/>
    </location>
</feature>
<comment type="similarity">
    <text evidence="2">Belongs to the amino acid-polyamine-organocation (APC) superfamily. Basic amino acid/polyamine antiporter (APA) (TC 2.A.3.2) family.</text>
</comment>
<feature type="transmembrane region" description="Helical" evidence="9">
    <location>
        <begin position="7"/>
        <end position="28"/>
    </location>
</feature>
<keyword evidence="6 9" id="KW-1133">Transmembrane helix</keyword>
<keyword evidence="4" id="KW-1003">Cell membrane</keyword>
<reference evidence="10 11" key="1">
    <citation type="journal article" date="2023" name="Microbiol. Resour. Announc.">
        <title>Complete Genome Sequence of Imperialibacter roseus strain P4T.</title>
        <authorList>
            <person name="Tizabi D.R."/>
            <person name="Bachvaroff T."/>
            <person name="Hill R.T."/>
        </authorList>
    </citation>
    <scope>NUCLEOTIDE SEQUENCE [LARGE SCALE GENOMIC DNA]</scope>
    <source>
        <strain evidence="10 11">P4T</strain>
    </source>
</reference>
<feature type="transmembrane region" description="Helical" evidence="9">
    <location>
        <begin position="385"/>
        <end position="403"/>
    </location>
</feature>
<evidence type="ECO:0000313" key="10">
    <source>
        <dbReference type="EMBL" id="WOK08464.1"/>
    </source>
</evidence>
<feature type="transmembrane region" description="Helical" evidence="9">
    <location>
        <begin position="226"/>
        <end position="248"/>
    </location>
</feature>
<dbReference type="InterPro" id="IPR002293">
    <property type="entry name" value="AA/rel_permease1"/>
</dbReference>
<evidence type="ECO:0000256" key="9">
    <source>
        <dbReference type="SAM" id="Phobius"/>
    </source>
</evidence>
<comment type="function">
    <text evidence="8">Major component of the acid-resistance (AR) system allowing enteric pathogens to survive the acidic environment in the stomach. Exchanges extracellular arginine for its intracellular decarboxylation product agmatine (Agm) thereby expelling intracellular protons. Probably undergoes several conformational states in order to translocate the substrate across the membrane; keeps the substrate accessible to only 1 side of the membrane at a time by opening and closing 3 membrane-internal gates.</text>
</comment>
<dbReference type="RefSeq" id="WP_317491104.1">
    <property type="nucleotide sequence ID" value="NZ_CP136051.1"/>
</dbReference>
<dbReference type="EMBL" id="CP136051">
    <property type="protein sequence ID" value="WOK08464.1"/>
    <property type="molecule type" value="Genomic_DNA"/>
</dbReference>
<evidence type="ECO:0000256" key="4">
    <source>
        <dbReference type="ARBA" id="ARBA00022475"/>
    </source>
</evidence>
<evidence type="ECO:0000256" key="7">
    <source>
        <dbReference type="ARBA" id="ARBA00023136"/>
    </source>
</evidence>
<keyword evidence="5 9" id="KW-0812">Transmembrane</keyword>
<dbReference type="PANTHER" id="PTHR42770">
    <property type="entry name" value="AMINO ACID TRANSPORTER-RELATED"/>
    <property type="match status" value="1"/>
</dbReference>
<feature type="transmembrane region" description="Helical" evidence="9">
    <location>
        <begin position="95"/>
        <end position="117"/>
    </location>
</feature>
<evidence type="ECO:0000256" key="5">
    <source>
        <dbReference type="ARBA" id="ARBA00022692"/>
    </source>
</evidence>
<comment type="subcellular location">
    <subcellularLocation>
        <location evidence="1">Cell membrane</location>
        <topology evidence="1">Multi-pass membrane protein</topology>
    </subcellularLocation>
</comment>
<evidence type="ECO:0000256" key="3">
    <source>
        <dbReference type="ARBA" id="ARBA00021069"/>
    </source>
</evidence>
<evidence type="ECO:0000313" key="11">
    <source>
        <dbReference type="Proteomes" id="UP001302349"/>
    </source>
</evidence>
<feature type="transmembrane region" description="Helical" evidence="9">
    <location>
        <begin position="350"/>
        <end position="373"/>
    </location>
</feature>
<accession>A0ABZ0IU01</accession>
<dbReference type="Proteomes" id="UP001302349">
    <property type="component" value="Chromosome"/>
</dbReference>
<dbReference type="InterPro" id="IPR050367">
    <property type="entry name" value="APC_superfamily"/>
</dbReference>
<feature type="transmembrane region" description="Helical" evidence="9">
    <location>
        <begin position="34"/>
        <end position="58"/>
    </location>
</feature>
<dbReference type="PANTHER" id="PTHR42770:SF18">
    <property type="entry name" value="ARGININE_AGMATINE ANTIPORTER"/>
    <property type="match status" value="1"/>
</dbReference>
<feature type="transmembrane region" description="Helical" evidence="9">
    <location>
        <begin position="155"/>
        <end position="174"/>
    </location>
</feature>
<keyword evidence="11" id="KW-1185">Reference proteome</keyword>
<evidence type="ECO:0000256" key="6">
    <source>
        <dbReference type="ARBA" id="ARBA00022989"/>
    </source>
</evidence>
<dbReference type="Pfam" id="PF13520">
    <property type="entry name" value="AA_permease_2"/>
    <property type="match status" value="1"/>
</dbReference>
<feature type="transmembrane region" description="Helical" evidence="9">
    <location>
        <begin position="186"/>
        <end position="205"/>
    </location>
</feature>
<sequence length="433" mass="46197">MSQEKKIGLWTSTSLVVGNMIGSGIFFLPVALAAYGAISLLGWVVSSIGALFLALVFVRLSRRFPNEDGGPYTYATKGLGHFAGFLSSWGYQISILATNAAIVVAFVSYLSVLIPQLADNSSYSLAVSLAVVWLLTWVNTLGIKEAGYVQLITTVLKLAPLLLVTIAGLFYVDFGNFHPFNISKASNFSAVTTTATITLFAFMGLEVATIPGKSTRNPEITVPKATMLGTLITTGVYILSSVALMGMIPPSELQHSNAPFADAAGLIWGDPGRYLITIGALISTFGALNGWILLQGQTPYAAAKNGDFPRVFAKVNKNGTPAVGLIIGSVIVSILLVMNYSRGMAGAFEFLILLTATTVLVPYLFSAASFLIVNRNQDVSPAKRFWDICLGLLAFAYGMWAMIGAGQESIAWGFVSLLLGIPIYVSINRTKEI</sequence>
<proteinExistence type="inferred from homology"/>
<evidence type="ECO:0000256" key="1">
    <source>
        <dbReference type="ARBA" id="ARBA00004651"/>
    </source>
</evidence>
<evidence type="ECO:0000256" key="8">
    <source>
        <dbReference type="ARBA" id="ARBA00045636"/>
    </source>
</evidence>
<keyword evidence="7 9" id="KW-0472">Membrane</keyword>